<dbReference type="RefSeq" id="WP_220193264.1">
    <property type="nucleotide sequence ID" value="NZ_BNJF01000001.1"/>
</dbReference>
<feature type="transmembrane region" description="Helical" evidence="6">
    <location>
        <begin position="151"/>
        <end position="176"/>
    </location>
</feature>
<dbReference type="Proteomes" id="UP000612362">
    <property type="component" value="Unassembled WGS sequence"/>
</dbReference>
<dbReference type="AlphaFoldDB" id="A0A8J3HU68"/>
<dbReference type="PANTHER" id="PTHR46795:SF1">
    <property type="entry name" value="ABC TRANSPORTER PERMEASE PROTEIN"/>
    <property type="match status" value="1"/>
</dbReference>
<dbReference type="InterPro" id="IPR003838">
    <property type="entry name" value="ABC3_permease_C"/>
</dbReference>
<dbReference type="InterPro" id="IPR052536">
    <property type="entry name" value="ABC-4_Integral_Memb_Prot"/>
</dbReference>
<dbReference type="Pfam" id="PF02687">
    <property type="entry name" value="FtsX"/>
    <property type="match status" value="1"/>
</dbReference>
<dbReference type="GO" id="GO:0055085">
    <property type="term" value="P:transmembrane transport"/>
    <property type="evidence" value="ECO:0007669"/>
    <property type="project" value="InterPro"/>
</dbReference>
<gene>
    <name evidence="8" type="ORF">KSX_19770</name>
</gene>
<feature type="transmembrane region" description="Helical" evidence="6">
    <location>
        <begin position="50"/>
        <end position="75"/>
    </location>
</feature>
<evidence type="ECO:0000256" key="1">
    <source>
        <dbReference type="ARBA" id="ARBA00004651"/>
    </source>
</evidence>
<feature type="transmembrane region" description="Helical" evidence="6">
    <location>
        <begin position="21"/>
        <end position="44"/>
    </location>
</feature>
<feature type="transmembrane region" description="Helical" evidence="6">
    <location>
        <begin position="279"/>
        <end position="301"/>
    </location>
</feature>
<evidence type="ECO:0000256" key="4">
    <source>
        <dbReference type="ARBA" id="ARBA00022989"/>
    </source>
</evidence>
<evidence type="ECO:0000313" key="9">
    <source>
        <dbReference type="Proteomes" id="UP000612362"/>
    </source>
</evidence>
<comment type="caution">
    <text evidence="8">The sequence shown here is derived from an EMBL/GenBank/DDBJ whole genome shotgun (WGS) entry which is preliminary data.</text>
</comment>
<feature type="transmembrane region" description="Helical" evidence="6">
    <location>
        <begin position="223"/>
        <end position="244"/>
    </location>
</feature>
<evidence type="ECO:0000256" key="6">
    <source>
        <dbReference type="SAM" id="Phobius"/>
    </source>
</evidence>
<keyword evidence="9" id="KW-1185">Reference proteome</keyword>
<proteinExistence type="predicted"/>
<dbReference type="EMBL" id="BNJF01000001">
    <property type="protein sequence ID" value="GHO43814.1"/>
    <property type="molecule type" value="Genomic_DNA"/>
</dbReference>
<evidence type="ECO:0000259" key="7">
    <source>
        <dbReference type="Pfam" id="PF02687"/>
    </source>
</evidence>
<evidence type="ECO:0000256" key="2">
    <source>
        <dbReference type="ARBA" id="ARBA00022475"/>
    </source>
</evidence>
<feature type="transmembrane region" description="Helical" evidence="6">
    <location>
        <begin position="567"/>
        <end position="589"/>
    </location>
</feature>
<reference evidence="8" key="1">
    <citation type="submission" date="2020-10" db="EMBL/GenBank/DDBJ databases">
        <title>Taxonomic study of unclassified bacteria belonging to the class Ktedonobacteria.</title>
        <authorList>
            <person name="Yabe S."/>
            <person name="Wang C.M."/>
            <person name="Zheng Y."/>
            <person name="Sakai Y."/>
            <person name="Cavaletti L."/>
            <person name="Monciardini P."/>
            <person name="Donadio S."/>
        </authorList>
    </citation>
    <scope>NUCLEOTIDE SEQUENCE</scope>
    <source>
        <strain evidence="8">SOSP1-1</strain>
    </source>
</reference>
<evidence type="ECO:0000256" key="3">
    <source>
        <dbReference type="ARBA" id="ARBA00022692"/>
    </source>
</evidence>
<evidence type="ECO:0000313" key="8">
    <source>
        <dbReference type="EMBL" id="GHO43814.1"/>
    </source>
</evidence>
<keyword evidence="3 6" id="KW-0812">Transmembrane</keyword>
<feature type="transmembrane region" description="Helical" evidence="6">
    <location>
        <begin position="103"/>
        <end position="131"/>
    </location>
</feature>
<sequence length="645" mass="71626">MEWRSIAFKNIIRNMRRYIGYLLSSGLSVAVFCLFFCFLFNPAVYQLTGLSLVAVIAGICVFIVAWFAIFFIFYFHSALMRTRNKELGLLMTLGMTPRQIGRLIFMESVCIALTAIVLGLLLGTLGTPPFLLAMGSVLGLTETIPFTFSPIPLLVTALFFGPVFLVEALLTAWRVTRQTPRMLLLGARVQQVAPRASLVKVILGLLCLGTGYALGIIFTGTSFLFSAFPIVILTMIGTFLLYGQIMVMMLGRLRKLPLHGISLLITSRLIYRLRDHSRMLSMVTILSATVLIGMGSVFGFLQIMRIGQEQQNPYDIQLLTSADTPRLNISRIDLQLNQQGITPQQELTFTLLQGTLNGSPVSVFASSDFAKLRSAILARHPDTKLPIALPLSPQQAHYYQEPELLGYVSYNPFSLPADHRATLNVGSVALTLQATQDKMQTLNRFGELPDQTLVINDQVFASLERTTPAKLRWQVYSFNVNGQKQLIQALALLEQEVGDENSGIISAQSAVARLQILSALLFAGCFVSVLFLFAAGTSIYFKLFTQQDEDRRQFRALTRLGLRKSEGIHIIATEFLLIFMLPVLFAALHSSVATIDLIRLIQVNIQVGQIIWSALGITCLIYALCFFGYYAVALVNYLRRVPVAS</sequence>
<protein>
    <submittedName>
        <fullName evidence="8">ABC transporter permease</fullName>
    </submittedName>
</protein>
<dbReference type="InterPro" id="IPR027022">
    <property type="entry name" value="ABC_permease_BceB-typ"/>
</dbReference>
<evidence type="ECO:0000256" key="5">
    <source>
        <dbReference type="ARBA" id="ARBA00023136"/>
    </source>
</evidence>
<accession>A0A8J3HU68</accession>
<keyword evidence="2" id="KW-1003">Cell membrane</keyword>
<keyword evidence="4 6" id="KW-1133">Transmembrane helix</keyword>
<feature type="transmembrane region" description="Helical" evidence="6">
    <location>
        <begin position="197"/>
        <end position="217"/>
    </location>
</feature>
<feature type="transmembrane region" description="Helical" evidence="6">
    <location>
        <begin position="516"/>
        <end position="541"/>
    </location>
</feature>
<name>A0A8J3HU68_9CHLR</name>
<feature type="domain" description="ABC3 transporter permease C-terminal" evidence="7">
    <location>
        <begin position="61"/>
        <end position="180"/>
    </location>
</feature>
<organism evidence="8 9">
    <name type="scientific">Ktedonospora formicarum</name>
    <dbReference type="NCBI Taxonomy" id="2778364"/>
    <lineage>
        <taxon>Bacteria</taxon>
        <taxon>Bacillati</taxon>
        <taxon>Chloroflexota</taxon>
        <taxon>Ktedonobacteria</taxon>
        <taxon>Ktedonobacterales</taxon>
        <taxon>Ktedonobacteraceae</taxon>
        <taxon>Ktedonospora</taxon>
    </lineage>
</organism>
<dbReference type="PIRSF" id="PIRSF018968">
    <property type="entry name" value="ABC_permease_BceB"/>
    <property type="match status" value="1"/>
</dbReference>
<dbReference type="GO" id="GO:0005886">
    <property type="term" value="C:plasma membrane"/>
    <property type="evidence" value="ECO:0007669"/>
    <property type="project" value="UniProtKB-SubCell"/>
</dbReference>
<feature type="transmembrane region" description="Helical" evidence="6">
    <location>
        <begin position="610"/>
        <end position="632"/>
    </location>
</feature>
<comment type="subcellular location">
    <subcellularLocation>
        <location evidence="1">Cell membrane</location>
        <topology evidence="1">Multi-pass membrane protein</topology>
    </subcellularLocation>
</comment>
<keyword evidence="5 6" id="KW-0472">Membrane</keyword>
<dbReference type="PANTHER" id="PTHR46795">
    <property type="entry name" value="ABC TRANSPORTER PERMEASE-RELATED-RELATED"/>
    <property type="match status" value="1"/>
</dbReference>